<dbReference type="OrthoDB" id="1269099at2759"/>
<evidence type="ECO:0000313" key="4">
    <source>
        <dbReference type="Proteomes" id="UP000077755"/>
    </source>
</evidence>
<evidence type="ECO:0000313" key="2">
    <source>
        <dbReference type="EMBL" id="KZM86406.1"/>
    </source>
</evidence>
<dbReference type="EMBL" id="CP093349">
    <property type="protein sequence ID" value="WOH07573.1"/>
    <property type="molecule type" value="Genomic_DNA"/>
</dbReference>
<evidence type="ECO:0000313" key="3">
    <source>
        <dbReference type="EMBL" id="WOH07573.1"/>
    </source>
</evidence>
<name>A0A164SP29_DAUCS</name>
<proteinExistence type="predicted"/>
<dbReference type="AlphaFoldDB" id="A0A164SP29"/>
<organism evidence="2">
    <name type="scientific">Daucus carota subsp. sativus</name>
    <name type="common">Carrot</name>
    <dbReference type="NCBI Taxonomy" id="79200"/>
    <lineage>
        <taxon>Eukaryota</taxon>
        <taxon>Viridiplantae</taxon>
        <taxon>Streptophyta</taxon>
        <taxon>Embryophyta</taxon>
        <taxon>Tracheophyta</taxon>
        <taxon>Spermatophyta</taxon>
        <taxon>Magnoliopsida</taxon>
        <taxon>eudicotyledons</taxon>
        <taxon>Gunneridae</taxon>
        <taxon>Pentapetalae</taxon>
        <taxon>asterids</taxon>
        <taxon>campanulids</taxon>
        <taxon>Apiales</taxon>
        <taxon>Apiaceae</taxon>
        <taxon>Apioideae</taxon>
        <taxon>Scandiceae</taxon>
        <taxon>Daucinae</taxon>
        <taxon>Daucus</taxon>
        <taxon>Daucus sect. Daucus</taxon>
    </lineage>
</organism>
<gene>
    <name evidence="2" type="ORF">DCAR_023540</name>
    <name evidence="3" type="ORF">DCAR_0727005</name>
</gene>
<keyword evidence="4" id="KW-1185">Reference proteome</keyword>
<sequence length="148" mass="16929">MAFLYMGFACEDDLEKSKRITPFRDDGVVVMSENETGNHDSEFGPIEHPVEPLDEDQPVKCPVLNSAVLNNGSKPDEQILENLQKRAEQQSRQEQRVIVPATEAPAQRTLRKRHHTQTSFEDYSSSPFLRMPPRDLTFFDVLQQVDKA</sequence>
<dbReference type="EMBL" id="LNRQ01000007">
    <property type="protein sequence ID" value="KZM86406.1"/>
    <property type="molecule type" value="Genomic_DNA"/>
</dbReference>
<accession>A0A164SP29</accession>
<evidence type="ECO:0000256" key="1">
    <source>
        <dbReference type="SAM" id="MobiDB-lite"/>
    </source>
</evidence>
<dbReference type="PANTHER" id="PTHR34196:SF4">
    <property type="entry name" value="OS06G0208200 PROTEIN"/>
    <property type="match status" value="1"/>
</dbReference>
<feature type="compositionally biased region" description="Polar residues" evidence="1">
    <location>
        <begin position="117"/>
        <end position="126"/>
    </location>
</feature>
<feature type="region of interest" description="Disordered" evidence="1">
    <location>
        <begin position="100"/>
        <end position="126"/>
    </location>
</feature>
<dbReference type="PANTHER" id="PTHR34196">
    <property type="entry name" value="OS02G0697700 PROTEIN"/>
    <property type="match status" value="1"/>
</dbReference>
<dbReference type="OMA" id="IMEVHHH"/>
<dbReference type="KEGG" id="dcr:108193979"/>
<reference evidence="2" key="1">
    <citation type="journal article" date="2016" name="Nat. Genet.">
        <title>A high-quality carrot genome assembly provides new insights into carotenoid accumulation and asterid genome evolution.</title>
        <authorList>
            <person name="Iorizzo M."/>
            <person name="Ellison S."/>
            <person name="Senalik D."/>
            <person name="Zeng P."/>
            <person name="Satapoomin P."/>
            <person name="Huang J."/>
            <person name="Bowman M."/>
            <person name="Iovene M."/>
            <person name="Sanseverino W."/>
            <person name="Cavagnaro P."/>
            <person name="Yildiz M."/>
            <person name="Macko-Podgorni A."/>
            <person name="Moranska E."/>
            <person name="Grzebelus E."/>
            <person name="Grzebelus D."/>
            <person name="Ashrafi H."/>
            <person name="Zheng Z."/>
            <person name="Cheng S."/>
            <person name="Spooner D."/>
            <person name="Van Deynze A."/>
            <person name="Simon P."/>
        </authorList>
    </citation>
    <scope>NUCLEOTIDE SEQUENCE [LARGE SCALE GENOMIC DNA]</scope>
    <source>
        <tissue evidence="2">Leaf</tissue>
    </source>
</reference>
<dbReference type="Gramene" id="KZM86406">
    <property type="protein sequence ID" value="KZM86406"/>
    <property type="gene ID" value="DCAR_023540"/>
</dbReference>
<feature type="region of interest" description="Disordered" evidence="1">
    <location>
        <begin position="34"/>
        <end position="58"/>
    </location>
</feature>
<reference evidence="3" key="2">
    <citation type="submission" date="2022-03" db="EMBL/GenBank/DDBJ databases">
        <title>Draft title - Genomic analysis of global carrot germplasm unveils the trajectory of domestication and the origin of high carotenoid orange carrot.</title>
        <authorList>
            <person name="Iorizzo M."/>
            <person name="Ellison S."/>
            <person name="Senalik D."/>
            <person name="Macko-Podgorni A."/>
            <person name="Grzebelus D."/>
            <person name="Bostan H."/>
            <person name="Rolling W."/>
            <person name="Curaba J."/>
            <person name="Simon P."/>
        </authorList>
    </citation>
    <scope>NUCLEOTIDE SEQUENCE</scope>
    <source>
        <tissue evidence="3">Leaf</tissue>
    </source>
</reference>
<dbReference type="Proteomes" id="UP000077755">
    <property type="component" value="Chromosome 7"/>
</dbReference>
<protein>
    <submittedName>
        <fullName evidence="2">Uncharacterized protein</fullName>
    </submittedName>
</protein>